<dbReference type="InterPro" id="IPR000832">
    <property type="entry name" value="GPCR_2_secretin-like"/>
</dbReference>
<keyword evidence="5 13" id="KW-1133">Transmembrane helix</keyword>
<dbReference type="FunFam" id="2.60.120.200:FF:000314">
    <property type="entry name" value="Adhesion G-protein coupled receptor D1"/>
    <property type="match status" value="1"/>
</dbReference>
<keyword evidence="18" id="KW-1185">Reference proteome</keyword>
<evidence type="ECO:0000256" key="8">
    <source>
        <dbReference type="ARBA" id="ARBA00023180"/>
    </source>
</evidence>
<dbReference type="FunFam" id="2.60.220.50:FF:000008">
    <property type="entry name" value="Adhesion G-protein coupled receptor D1"/>
    <property type="match status" value="1"/>
</dbReference>
<evidence type="ECO:0000256" key="10">
    <source>
        <dbReference type="ARBA" id="ARBA00082078"/>
    </source>
</evidence>
<feature type="chain" id="PRO_5034496039" description="Adhesion G-protein coupled receptor D1" evidence="14">
    <location>
        <begin position="20"/>
        <end position="822"/>
    </location>
</feature>
<evidence type="ECO:0000256" key="7">
    <source>
        <dbReference type="ARBA" id="ARBA00023157"/>
    </source>
</evidence>
<keyword evidence="6 13" id="KW-0472">Membrane</keyword>
<dbReference type="Pfam" id="PF01825">
    <property type="entry name" value="GPS"/>
    <property type="match status" value="1"/>
</dbReference>
<keyword evidence="7" id="KW-1015">Disulfide bond</keyword>
<dbReference type="Gene3D" id="2.60.220.50">
    <property type="match status" value="1"/>
</dbReference>
<dbReference type="FunFam" id="1.20.1070.10:FF:000073">
    <property type="entry name" value="Adhesion G-protein coupled receptor D1"/>
    <property type="match status" value="1"/>
</dbReference>
<dbReference type="GeneTree" id="ENSGT00940000159783"/>
<evidence type="ECO:0000256" key="12">
    <source>
        <dbReference type="ARBA" id="ARBA00093490"/>
    </source>
</evidence>
<dbReference type="Gene3D" id="2.60.120.200">
    <property type="match status" value="1"/>
</dbReference>
<feature type="signal peptide" evidence="14">
    <location>
        <begin position="1"/>
        <end position="19"/>
    </location>
</feature>
<keyword evidence="3 13" id="KW-0812">Transmembrane</keyword>
<evidence type="ECO:0000256" key="11">
    <source>
        <dbReference type="ARBA" id="ARBA00093338"/>
    </source>
</evidence>
<feature type="transmembrane region" description="Helical" evidence="13">
    <location>
        <begin position="660"/>
        <end position="686"/>
    </location>
</feature>
<dbReference type="Pfam" id="PF00002">
    <property type="entry name" value="7tm_2"/>
    <property type="match status" value="1"/>
</dbReference>
<evidence type="ECO:0000256" key="14">
    <source>
        <dbReference type="SAM" id="SignalP"/>
    </source>
</evidence>
<dbReference type="GO" id="GO:0007166">
    <property type="term" value="P:cell surface receptor signaling pathway"/>
    <property type="evidence" value="ECO:0007669"/>
    <property type="project" value="InterPro"/>
</dbReference>
<feature type="domain" description="G-protein coupled receptors family 2 profile 2" evidence="16">
    <location>
        <begin position="580"/>
        <end position="758"/>
    </location>
</feature>
<reference evidence="17" key="2">
    <citation type="submission" date="2025-09" db="UniProtKB">
        <authorList>
            <consortium name="Ensembl"/>
        </authorList>
    </citation>
    <scope>IDENTIFICATION</scope>
</reference>
<dbReference type="PRINTS" id="PR00249">
    <property type="entry name" value="GPCRSECRETIN"/>
</dbReference>
<feature type="transmembrane region" description="Helical" evidence="13">
    <location>
        <begin position="621"/>
        <end position="640"/>
    </location>
</feature>
<dbReference type="GO" id="GO:0004930">
    <property type="term" value="F:G protein-coupled receptor activity"/>
    <property type="evidence" value="ECO:0007669"/>
    <property type="project" value="InterPro"/>
</dbReference>
<feature type="transmembrane region" description="Helical" evidence="13">
    <location>
        <begin position="707"/>
        <end position="728"/>
    </location>
</feature>
<dbReference type="SUPFAM" id="SSF49899">
    <property type="entry name" value="Concanavalin A-like lectins/glucanases"/>
    <property type="match status" value="1"/>
</dbReference>
<feature type="domain" description="GAIN-B" evidence="15">
    <location>
        <begin position="338"/>
        <end position="532"/>
    </location>
</feature>
<dbReference type="InterPro" id="IPR017981">
    <property type="entry name" value="GPCR_2-like_7TM"/>
</dbReference>
<name>A0A8C8A6X0_9TELE</name>
<dbReference type="InterPro" id="IPR046338">
    <property type="entry name" value="GAIN_dom_sf"/>
</dbReference>
<evidence type="ECO:0000256" key="4">
    <source>
        <dbReference type="ARBA" id="ARBA00022729"/>
    </source>
</evidence>
<evidence type="ECO:0000256" key="3">
    <source>
        <dbReference type="ARBA" id="ARBA00022692"/>
    </source>
</evidence>
<evidence type="ECO:0000256" key="5">
    <source>
        <dbReference type="ARBA" id="ARBA00022989"/>
    </source>
</evidence>
<feature type="transmembrane region" description="Helical" evidence="13">
    <location>
        <begin position="582"/>
        <end position="600"/>
    </location>
</feature>
<keyword evidence="4 14" id="KW-0732">Signal</keyword>
<keyword evidence="2" id="KW-1003">Cell membrane</keyword>
<dbReference type="InterPro" id="IPR013320">
    <property type="entry name" value="ConA-like_dom_sf"/>
</dbReference>
<evidence type="ECO:0000313" key="18">
    <source>
        <dbReference type="Proteomes" id="UP000694383"/>
    </source>
</evidence>
<feature type="transmembrane region" description="Helical" evidence="13">
    <location>
        <begin position="509"/>
        <end position="531"/>
    </location>
</feature>
<dbReference type="Proteomes" id="UP000694383">
    <property type="component" value="Unplaced"/>
</dbReference>
<comment type="subunit">
    <text evidence="12">Heterodimer of 2 chains generated by proteolytic processing; the large extracellular N-terminal fragment and the membrane-bound C-terminal fragment predominantly remain associated and non-covalently linked. Interacts with ESYT1; interaction takes place in absence of cytosolic calcium and inhibits the G protein-coupled receptor activity of ADGRD1.</text>
</comment>
<dbReference type="InterPro" id="IPR017983">
    <property type="entry name" value="GPCR_2_secretin-like_CS"/>
</dbReference>
<keyword evidence="8" id="KW-0325">Glycoprotein</keyword>
<dbReference type="SMART" id="SM00303">
    <property type="entry name" value="GPS"/>
    <property type="match status" value="1"/>
</dbReference>
<evidence type="ECO:0000256" key="2">
    <source>
        <dbReference type="ARBA" id="ARBA00022475"/>
    </source>
</evidence>
<dbReference type="PROSITE" id="PS00650">
    <property type="entry name" value="G_PROTEIN_RECEP_F2_2"/>
    <property type="match status" value="1"/>
</dbReference>
<evidence type="ECO:0000313" key="17">
    <source>
        <dbReference type="Ensembl" id="ENSOSIP00000050699.1"/>
    </source>
</evidence>
<sequence length="822" mass="92096">FSSFYLLIFFLFLVKQSYGLKVLATASHYWPLDAVEGIHELWDRIGNRPALRIHNHTVLPSSHNSSYVYTNDSGYTNISAKVDIVEGMVNKGIFLNGDNGDTFLHFGNYQNSCISDPTFCGPEGITLSFFWKNQEADSRFAVSSGGKVFSNGFSVYINPLVGFVEFYTRGNNHRWKVSIKVPGPYWTHILFTWTKSDGLKVYINGTFTADDPVGRVSEYYGDPYSDLVIGTGNNEDYGHYVTGAFDEFVIWERALSPHEILHYYNAATGGTSVLINKQIISWHTRKKCVLKYILSFDSKETILCIVEEVLSSPGFPEVNEFIIGLIETVDQVMEHMVTNLELSPVAPISLGGTSFVADYSLMKFPKHFNLPHYRFPTQGKNYISVPGEALTMQSQTTIVGLFYHIMHKYYKEISPVKTRINDAVDFKDHTMEIASHLISLKVEPVPTLSVNLSGAPLIKIVLTHVLTNKQQDQVLNQSNKVFLYCAFLDYSSKEGVWSNEGCVRSEGNMSYSVCLCNHLTNFAILMQVVPLKLTTSHMMALSVIGYVGCSISIFCLAITLVTFAVLSFHMNMSLWCCTPCKVMAILLHFFFLSAFAWMLVEGLHLYSMVVKVFGSEGSKHYYYYVIGWGSPFLICVVSMTSALDSYGEIDNCWLSLNKGAIWAFVAPALVVIVVNIGILISVTRIISRISGENYKVHGDANAAKLTVKAVAVLLPILGISWIFGVLAVNMHSLPFLYIFAIFNSLQGFFVFLFHCLLNSEVRAAFKHKTKVWSLTSSSIRNINVKPFHSDIMIGNKEGVTPTKMNTWDKSTNSANRFDLSAM</sequence>
<evidence type="ECO:0000259" key="16">
    <source>
        <dbReference type="PROSITE" id="PS50261"/>
    </source>
</evidence>
<dbReference type="PANTHER" id="PTHR12011:SF216">
    <property type="entry name" value="ADHESION G-PROTEIN COUPLED RECEPTOR D1"/>
    <property type="match status" value="1"/>
</dbReference>
<dbReference type="Pfam" id="PF13385">
    <property type="entry name" value="Laminin_G_3"/>
    <property type="match status" value="1"/>
</dbReference>
<proteinExistence type="predicted"/>
<dbReference type="Gene3D" id="1.20.1070.10">
    <property type="entry name" value="Rhodopsin 7-helix transmembrane proteins"/>
    <property type="match status" value="1"/>
</dbReference>
<dbReference type="PANTHER" id="PTHR12011">
    <property type="entry name" value="ADHESION G-PROTEIN COUPLED RECEPTOR"/>
    <property type="match status" value="1"/>
</dbReference>
<dbReference type="InterPro" id="IPR000203">
    <property type="entry name" value="GPS"/>
</dbReference>
<dbReference type="PROSITE" id="PS50261">
    <property type="entry name" value="G_PROTEIN_RECEP_F2_4"/>
    <property type="match status" value="1"/>
</dbReference>
<dbReference type="PROSITE" id="PS50221">
    <property type="entry name" value="GAIN_B"/>
    <property type="match status" value="1"/>
</dbReference>
<evidence type="ECO:0000256" key="13">
    <source>
        <dbReference type="SAM" id="Phobius"/>
    </source>
</evidence>
<evidence type="ECO:0000256" key="6">
    <source>
        <dbReference type="ARBA" id="ARBA00023136"/>
    </source>
</evidence>
<feature type="transmembrane region" description="Helical" evidence="13">
    <location>
        <begin position="543"/>
        <end position="570"/>
    </location>
</feature>
<evidence type="ECO:0000256" key="1">
    <source>
        <dbReference type="ARBA" id="ARBA00004651"/>
    </source>
</evidence>
<evidence type="ECO:0000256" key="9">
    <source>
        <dbReference type="ARBA" id="ARBA00069912"/>
    </source>
</evidence>
<comment type="subcellular location">
    <subcellularLocation>
        <location evidence="1">Cell membrane</location>
        <topology evidence="1">Multi-pass membrane protein</topology>
    </subcellularLocation>
</comment>
<dbReference type="Ensembl" id="ENSOSIT00000053241.1">
    <property type="protein sequence ID" value="ENSOSIP00000050699.1"/>
    <property type="gene ID" value="ENSOSIG00000023587.1"/>
</dbReference>
<dbReference type="GO" id="GO:0005886">
    <property type="term" value="C:plasma membrane"/>
    <property type="evidence" value="ECO:0007669"/>
    <property type="project" value="UniProtKB-SubCell"/>
</dbReference>
<dbReference type="GO" id="GO:0007189">
    <property type="term" value="P:adenylate cyclase-activating G protein-coupled receptor signaling pathway"/>
    <property type="evidence" value="ECO:0007669"/>
    <property type="project" value="TreeGrafter"/>
</dbReference>
<comment type="function">
    <text evidence="11">Adhesion G-protein coupled receptor (aGPCR) for androgen hormone 5alpha-dihydrotestosterone (5alpha-DHT), also named 17beta-hydroxy-5alpha-androstan-3-one, the most potent hormone among androgens. Also activated by methenolone drug. Ligand binding causes a conformation change that triggers signaling via guanine nucleotide-binding proteins (G proteins) and modulates the activity of downstream effectors, such as adenylate cyclase. ADGRD1 is coupled to G(s) G proteins and mediates activation of adenylate cyclase activity. Acts as a 5alpha-DHT receptor in muscle cells, thereby increasing intracellular cyclic AMP (cAMP) levels and enhancing muscle strength.</text>
</comment>
<protein>
    <recommendedName>
        <fullName evidence="9">Adhesion G-protein coupled receptor D1</fullName>
    </recommendedName>
    <alternativeName>
        <fullName evidence="10">G-protein coupled receptor 133</fullName>
    </alternativeName>
</protein>
<dbReference type="InterPro" id="IPR057244">
    <property type="entry name" value="GAIN_B"/>
</dbReference>
<reference evidence="17" key="1">
    <citation type="submission" date="2025-08" db="UniProtKB">
        <authorList>
            <consortium name="Ensembl"/>
        </authorList>
    </citation>
    <scope>IDENTIFICATION</scope>
</reference>
<organism evidence="17 18">
    <name type="scientific">Oryzias sinensis</name>
    <name type="common">Chinese medaka</name>
    <dbReference type="NCBI Taxonomy" id="183150"/>
    <lineage>
        <taxon>Eukaryota</taxon>
        <taxon>Metazoa</taxon>
        <taxon>Chordata</taxon>
        <taxon>Craniata</taxon>
        <taxon>Vertebrata</taxon>
        <taxon>Euteleostomi</taxon>
        <taxon>Actinopterygii</taxon>
        <taxon>Neopterygii</taxon>
        <taxon>Teleostei</taxon>
        <taxon>Neoteleostei</taxon>
        <taxon>Acanthomorphata</taxon>
        <taxon>Ovalentaria</taxon>
        <taxon>Atherinomorphae</taxon>
        <taxon>Beloniformes</taxon>
        <taxon>Adrianichthyidae</taxon>
        <taxon>Oryziinae</taxon>
        <taxon>Oryzias</taxon>
    </lineage>
</organism>
<evidence type="ECO:0000259" key="15">
    <source>
        <dbReference type="PROSITE" id="PS50221"/>
    </source>
</evidence>
<dbReference type="AlphaFoldDB" id="A0A8C8A6X0"/>
<accession>A0A8C8A6X0</accession>
<feature type="transmembrane region" description="Helical" evidence="13">
    <location>
        <begin position="734"/>
        <end position="757"/>
    </location>
</feature>